<dbReference type="InterPro" id="IPR051236">
    <property type="entry name" value="HAT_RTT109-like"/>
</dbReference>
<evidence type="ECO:0000256" key="4">
    <source>
        <dbReference type="SAM" id="Phobius"/>
    </source>
</evidence>
<keyword evidence="4" id="KW-1133">Transmembrane helix</keyword>
<keyword evidence="4" id="KW-0812">Transmembrane</keyword>
<dbReference type="Proteomes" id="UP000799640">
    <property type="component" value="Unassembled WGS sequence"/>
</dbReference>
<proteinExistence type="inferred from homology"/>
<feature type="compositionally biased region" description="Basic and acidic residues" evidence="3">
    <location>
        <begin position="9"/>
        <end position="21"/>
    </location>
</feature>
<protein>
    <recommendedName>
        <fullName evidence="2">Altered inheritance of mitochondria protein 6</fullName>
    </recommendedName>
</protein>
<evidence type="ECO:0000313" key="5">
    <source>
        <dbReference type="EMBL" id="KAF2398807.1"/>
    </source>
</evidence>
<dbReference type="PANTHER" id="PTHR31571:SF1">
    <property type="entry name" value="ALTERED INHERITANCE OF MITOCHONDRIA PROTEIN 6"/>
    <property type="match status" value="1"/>
</dbReference>
<evidence type="ECO:0000256" key="2">
    <source>
        <dbReference type="ARBA" id="ARBA00014286"/>
    </source>
</evidence>
<dbReference type="InterPro" id="IPR017946">
    <property type="entry name" value="PLC-like_Pdiesterase_TIM-brl"/>
</dbReference>
<feature type="transmembrane region" description="Helical" evidence="4">
    <location>
        <begin position="91"/>
        <end position="123"/>
    </location>
</feature>
<dbReference type="OrthoDB" id="4153866at2759"/>
<sequence>MDSDLRLGGQDDEHKDFSRRSSLDDIETDGFLAKDLHSFGRDLDDEFEWSERRSHRFDIAAPRSWRRRWLSWRRPQERSEQAKVGLKRMRFCWVGIWIFIMFLALFGLYSATTLLIGLGPMLWAEPIDDFFPNWGQPGQPGEGISGYPTDFSRDVVPIPCHSHNDYWRRVPLYEAIHYGCTGVEADVWLYDGELFVGHTTASLTRNRTFRSLYTEPLERILDGQNPTTEFANASRHGVFDQDPYQTLVLLVDFKNDGDAILPVVWQQLANLRAKNYLAYSENGVRVPGPITVVATGNAPFDAVSNPIYRDIFFDAPLEMLLSPAQTQDVTLPDNAGQGMSGVDPALGGTQFTSGNSYYASINFRKSIGVVWRGQLNQKQLAKLRAQIRAAHEKGLKARYWSTPNWPIGLRNKVWRVLVREGVDYLNVDDLRGVSKGFWRGGLGGRWWW</sequence>
<dbReference type="CDD" id="cd08577">
    <property type="entry name" value="PI-PLCc_GDPD_SF_unchar3"/>
    <property type="match status" value="1"/>
</dbReference>
<dbReference type="EMBL" id="ML996699">
    <property type="protein sequence ID" value="KAF2398807.1"/>
    <property type="molecule type" value="Genomic_DNA"/>
</dbReference>
<evidence type="ECO:0000313" key="6">
    <source>
        <dbReference type="Proteomes" id="UP000799640"/>
    </source>
</evidence>
<comment type="similarity">
    <text evidence="1">Belongs to the AIM6 family.</text>
</comment>
<name>A0A6G1HSI9_9PEZI</name>
<dbReference type="SUPFAM" id="SSF51695">
    <property type="entry name" value="PLC-like phosphodiesterases"/>
    <property type="match status" value="1"/>
</dbReference>
<dbReference type="PANTHER" id="PTHR31571">
    <property type="entry name" value="ALTERED INHERITANCE OF MITOCHONDRIA PROTEIN 6"/>
    <property type="match status" value="1"/>
</dbReference>
<dbReference type="GO" id="GO:0008081">
    <property type="term" value="F:phosphoric diester hydrolase activity"/>
    <property type="evidence" value="ECO:0007669"/>
    <property type="project" value="InterPro"/>
</dbReference>
<reference evidence="5" key="1">
    <citation type="journal article" date="2020" name="Stud. Mycol.">
        <title>101 Dothideomycetes genomes: a test case for predicting lifestyles and emergence of pathogens.</title>
        <authorList>
            <person name="Haridas S."/>
            <person name="Albert R."/>
            <person name="Binder M."/>
            <person name="Bloem J."/>
            <person name="Labutti K."/>
            <person name="Salamov A."/>
            <person name="Andreopoulos B."/>
            <person name="Baker S."/>
            <person name="Barry K."/>
            <person name="Bills G."/>
            <person name="Bluhm B."/>
            <person name="Cannon C."/>
            <person name="Castanera R."/>
            <person name="Culley D."/>
            <person name="Daum C."/>
            <person name="Ezra D."/>
            <person name="Gonzalez J."/>
            <person name="Henrissat B."/>
            <person name="Kuo A."/>
            <person name="Liang C."/>
            <person name="Lipzen A."/>
            <person name="Lutzoni F."/>
            <person name="Magnuson J."/>
            <person name="Mondo S."/>
            <person name="Nolan M."/>
            <person name="Ohm R."/>
            <person name="Pangilinan J."/>
            <person name="Park H.-J."/>
            <person name="Ramirez L."/>
            <person name="Alfaro M."/>
            <person name="Sun H."/>
            <person name="Tritt A."/>
            <person name="Yoshinaga Y."/>
            <person name="Zwiers L.-H."/>
            <person name="Turgeon B."/>
            <person name="Goodwin S."/>
            <person name="Spatafora J."/>
            <person name="Crous P."/>
            <person name="Grigoriev I."/>
        </authorList>
    </citation>
    <scope>NUCLEOTIDE SEQUENCE</scope>
    <source>
        <strain evidence="5">CBS 262.69</strain>
    </source>
</reference>
<evidence type="ECO:0000256" key="1">
    <source>
        <dbReference type="ARBA" id="ARBA00008858"/>
    </source>
</evidence>
<dbReference type="GO" id="GO:0006629">
    <property type="term" value="P:lipid metabolic process"/>
    <property type="evidence" value="ECO:0007669"/>
    <property type="project" value="InterPro"/>
</dbReference>
<keyword evidence="4" id="KW-0472">Membrane</keyword>
<accession>A0A6G1HSI9</accession>
<feature type="region of interest" description="Disordered" evidence="3">
    <location>
        <begin position="1"/>
        <end position="21"/>
    </location>
</feature>
<dbReference type="AlphaFoldDB" id="A0A6G1HSI9"/>
<evidence type="ECO:0000256" key="3">
    <source>
        <dbReference type="SAM" id="MobiDB-lite"/>
    </source>
</evidence>
<dbReference type="InterPro" id="IPR039559">
    <property type="entry name" value="AIM6_PI-PLC-like_dom"/>
</dbReference>
<keyword evidence="6" id="KW-1185">Reference proteome</keyword>
<organism evidence="5 6">
    <name type="scientific">Trichodelitschia bisporula</name>
    <dbReference type="NCBI Taxonomy" id="703511"/>
    <lineage>
        <taxon>Eukaryota</taxon>
        <taxon>Fungi</taxon>
        <taxon>Dikarya</taxon>
        <taxon>Ascomycota</taxon>
        <taxon>Pezizomycotina</taxon>
        <taxon>Dothideomycetes</taxon>
        <taxon>Dothideomycetes incertae sedis</taxon>
        <taxon>Phaeotrichales</taxon>
        <taxon>Phaeotrichaceae</taxon>
        <taxon>Trichodelitschia</taxon>
    </lineage>
</organism>
<gene>
    <name evidence="5" type="ORF">EJ06DRAFT_91814</name>
</gene>